<reference evidence="3" key="1">
    <citation type="submission" date="2015-03" db="EMBL/GenBank/DDBJ databases">
        <authorList>
            <person name="Urmite Genomes"/>
        </authorList>
    </citation>
    <scope>NUCLEOTIDE SEQUENCE [LARGE SCALE GENOMIC DNA]</scope>
    <source>
        <strain evidence="3">CSUR P1344</strain>
    </source>
</reference>
<dbReference type="EMBL" id="CTEC01000002">
    <property type="protein sequence ID" value="CQD18820.1"/>
    <property type="molecule type" value="Genomic_DNA"/>
</dbReference>
<dbReference type="GO" id="GO:0003824">
    <property type="term" value="F:catalytic activity"/>
    <property type="evidence" value="ECO:0007669"/>
    <property type="project" value="UniProtKB-ARBA"/>
</dbReference>
<evidence type="ECO:0000313" key="3">
    <source>
        <dbReference type="Proteomes" id="UP000199601"/>
    </source>
</evidence>
<dbReference type="InterPro" id="IPR014748">
    <property type="entry name" value="Enoyl-CoA_hydra_C"/>
</dbReference>
<keyword evidence="3" id="KW-1185">Reference proteome</keyword>
<organism evidence="2 3">
    <name type="scientific">Mycobacterium europaeum</name>
    <dbReference type="NCBI Taxonomy" id="761804"/>
    <lineage>
        <taxon>Bacteria</taxon>
        <taxon>Bacillati</taxon>
        <taxon>Actinomycetota</taxon>
        <taxon>Actinomycetes</taxon>
        <taxon>Mycobacteriales</taxon>
        <taxon>Mycobacteriaceae</taxon>
        <taxon>Mycobacterium</taxon>
        <taxon>Mycobacterium simiae complex</taxon>
    </lineage>
</organism>
<dbReference type="Gene3D" id="1.10.12.10">
    <property type="entry name" value="Lyase 2-enoyl-coa Hydratase, Chain A, domain 2"/>
    <property type="match status" value="1"/>
</dbReference>
<dbReference type="PANTHER" id="PTHR43459">
    <property type="entry name" value="ENOYL-COA HYDRATASE"/>
    <property type="match status" value="1"/>
</dbReference>
<dbReference type="Gene3D" id="3.90.226.10">
    <property type="entry name" value="2-enoyl-CoA Hydratase, Chain A, domain 1"/>
    <property type="match status" value="1"/>
</dbReference>
<comment type="similarity">
    <text evidence="1">Belongs to the enoyl-CoA hydratase/isomerase family.</text>
</comment>
<dbReference type="InterPro" id="IPR001753">
    <property type="entry name" value="Enoyl-CoA_hydra/iso"/>
</dbReference>
<accession>A0A0U1DLH0</accession>
<dbReference type="CDD" id="cd06558">
    <property type="entry name" value="crotonase-like"/>
    <property type="match status" value="1"/>
</dbReference>
<name>A0A0U1DLH0_9MYCO</name>
<dbReference type="AlphaFoldDB" id="A0A0U1DLH0"/>
<dbReference type="SUPFAM" id="SSF52096">
    <property type="entry name" value="ClpP/crotonase"/>
    <property type="match status" value="1"/>
</dbReference>
<dbReference type="RefSeq" id="WP_090422680.1">
    <property type="nucleotide sequence ID" value="NZ_CTEC01000002.1"/>
</dbReference>
<gene>
    <name evidence="2" type="ORF">BN000_04317</name>
</gene>
<dbReference type="PANTHER" id="PTHR43459:SF1">
    <property type="entry name" value="EG:BACN32G11.4 PROTEIN"/>
    <property type="match status" value="1"/>
</dbReference>
<protein>
    <submittedName>
        <fullName evidence="2">Enoyl-CoA hydratase</fullName>
    </submittedName>
</protein>
<evidence type="ECO:0000313" key="2">
    <source>
        <dbReference type="EMBL" id="CQD18820.1"/>
    </source>
</evidence>
<proteinExistence type="inferred from homology"/>
<dbReference type="InterPro" id="IPR029045">
    <property type="entry name" value="ClpP/crotonase-like_dom_sf"/>
</dbReference>
<sequence length="247" mass="25857">MNGITTHTTGSILRIMLDRPDKRNAVNTSMLRELTAAIATARNDAVRVVALTGAGQAFCAGGDLSGVDTQGAVIAANEVVQAITQLPKPVVAGVRGAAAGFGCSLALSCDLVIAARSGFFQLAFTKIGLMPDGGASALLPAAIGRARAARMALLAEKIPATDAFGWGMISHVVDDEAFDDEVESVLQALAAGPTASYGWTKRALMSTTLPDLTRAQALEAQGQQALTQTEDFRHRVRAFRRRPRPGK</sequence>
<dbReference type="Proteomes" id="UP000199601">
    <property type="component" value="Unassembled WGS sequence"/>
</dbReference>
<evidence type="ECO:0000256" key="1">
    <source>
        <dbReference type="ARBA" id="ARBA00005254"/>
    </source>
</evidence>
<dbReference type="Pfam" id="PF00378">
    <property type="entry name" value="ECH_1"/>
    <property type="match status" value="1"/>
</dbReference>